<reference evidence="1 2" key="1">
    <citation type="submission" date="2016-02" db="EMBL/GenBank/DDBJ databases">
        <title>Genome analysis of coral dinoflagellate symbionts highlights evolutionary adaptations to a symbiotic lifestyle.</title>
        <authorList>
            <person name="Aranda M."/>
            <person name="Li Y."/>
            <person name="Liew Y.J."/>
            <person name="Baumgarten S."/>
            <person name="Simakov O."/>
            <person name="Wilson M."/>
            <person name="Piel J."/>
            <person name="Ashoor H."/>
            <person name="Bougouffa S."/>
            <person name="Bajic V.B."/>
            <person name="Ryu T."/>
            <person name="Ravasi T."/>
            <person name="Bayer T."/>
            <person name="Micklem G."/>
            <person name="Kim H."/>
            <person name="Bhak J."/>
            <person name="Lajeunesse T.C."/>
            <person name="Voolstra C.R."/>
        </authorList>
    </citation>
    <scope>NUCLEOTIDE SEQUENCE [LARGE SCALE GENOMIC DNA]</scope>
    <source>
        <strain evidence="1 2">CCMP2467</strain>
    </source>
</reference>
<dbReference type="Proteomes" id="UP000186817">
    <property type="component" value="Unassembled WGS sequence"/>
</dbReference>
<accession>A0A1Q9D153</accession>
<evidence type="ECO:0000313" key="2">
    <source>
        <dbReference type="Proteomes" id="UP000186817"/>
    </source>
</evidence>
<proteinExistence type="predicted"/>
<gene>
    <name evidence="1" type="ORF">AK812_SmicGene29705</name>
</gene>
<dbReference type="AlphaFoldDB" id="A0A1Q9D153"/>
<comment type="caution">
    <text evidence="1">The sequence shown here is derived from an EMBL/GenBank/DDBJ whole genome shotgun (WGS) entry which is preliminary data.</text>
</comment>
<organism evidence="1 2">
    <name type="scientific">Symbiodinium microadriaticum</name>
    <name type="common">Dinoflagellate</name>
    <name type="synonym">Zooxanthella microadriatica</name>
    <dbReference type="NCBI Taxonomy" id="2951"/>
    <lineage>
        <taxon>Eukaryota</taxon>
        <taxon>Sar</taxon>
        <taxon>Alveolata</taxon>
        <taxon>Dinophyceae</taxon>
        <taxon>Suessiales</taxon>
        <taxon>Symbiodiniaceae</taxon>
        <taxon>Symbiodinium</taxon>
    </lineage>
</organism>
<evidence type="ECO:0000313" key="1">
    <source>
        <dbReference type="EMBL" id="OLP88885.1"/>
    </source>
</evidence>
<dbReference type="EMBL" id="LSRX01000789">
    <property type="protein sequence ID" value="OLP88885.1"/>
    <property type="molecule type" value="Genomic_DNA"/>
</dbReference>
<keyword evidence="2" id="KW-1185">Reference proteome</keyword>
<sequence length="547" mass="60612">MHGLSRGDPDQAAVAKNVERPCLGLHAFELRSESVCDNLFELLYNGTKWVSTLHSTDMQSIREAGNKSEQTRTPILSEKLPRRIKQILQLKFNPRLFNRCVRSRCVLQYSLQQTAHLVDSDEAAFFFNYADGLFEGNLGCQLWVNCALAVACQKDGQEVFFDMASAAIVTSTPRILTVTIKAGRQLFAFVVGHGHTAARQNSEISGWWQELELALRKLPQHAIPIGLLDANSRFNPCCVSDTAEQSVPIGEGALCMKELLLENELTTGALHDKQGRRLVTWRSPYGKPGQLDYVVFPSRLACDVVGQPPAFQDKDSLTPRAAARLHAPLVAKIAKTGRWPFAWSGTKAIAIQKIGRSPSQLSGWRNIALHECAAKGVMRALRAPLLEAFETFAGRCQAGARRNIGIGLPSHYVRSYVQEANAAHVSAAVLFVDGKDAFYSVFRHHLFRDGALESIGKIEEMLKDLHPSEVEQDKLLAALAGPGILEQVVEIANIPSRLFTECPDGGEEACEPWCLSTSVHLFWHLDVLELLNLIFSCGRHRRLRQTS</sequence>
<protein>
    <submittedName>
        <fullName evidence="1">Uncharacterized protein</fullName>
    </submittedName>
</protein>
<name>A0A1Q9D153_SYMMI</name>